<comment type="subunit">
    <text evidence="11">Interacts with CtaB.</text>
</comment>
<evidence type="ECO:0000256" key="6">
    <source>
        <dbReference type="ARBA" id="ARBA00023002"/>
    </source>
</evidence>
<feature type="binding site" description="axial binding residue" evidence="11">
    <location>
        <position position="213"/>
    </location>
    <ligand>
        <name>heme</name>
        <dbReference type="ChEBI" id="CHEBI:30413"/>
    </ligand>
    <ligandPart>
        <name>Fe</name>
        <dbReference type="ChEBI" id="CHEBI:18248"/>
    </ligandPart>
</feature>
<feature type="transmembrane region" description="Helical" evidence="11">
    <location>
        <begin position="269"/>
        <end position="291"/>
    </location>
</feature>
<evidence type="ECO:0000256" key="2">
    <source>
        <dbReference type="ARBA" id="ARBA00022475"/>
    </source>
</evidence>
<keyword evidence="10" id="KW-1015">Disulfide bond</keyword>
<protein>
    <recommendedName>
        <fullName evidence="11">Heme A synthase</fullName>
        <shortName evidence="11">HAS</shortName>
        <ecNumber evidence="11">1.17.99.9</ecNumber>
    </recommendedName>
    <alternativeName>
        <fullName evidence="11">Cytochrome aa3-controlling protein</fullName>
    </alternativeName>
</protein>
<evidence type="ECO:0000256" key="7">
    <source>
        <dbReference type="ARBA" id="ARBA00023004"/>
    </source>
</evidence>
<accession>A0A073K3B3</accession>
<dbReference type="OrthoDB" id="9816428at2"/>
<keyword evidence="4 11" id="KW-0479">Metal-binding</keyword>
<evidence type="ECO:0000313" key="13">
    <source>
        <dbReference type="Proteomes" id="UP000027822"/>
    </source>
</evidence>
<dbReference type="PANTHER" id="PTHR35457">
    <property type="entry name" value="HEME A SYNTHASE"/>
    <property type="match status" value="1"/>
</dbReference>
<evidence type="ECO:0000256" key="5">
    <source>
        <dbReference type="ARBA" id="ARBA00022989"/>
    </source>
</evidence>
<comment type="caution">
    <text evidence="12">The sequence shown here is derived from an EMBL/GenBank/DDBJ whole genome shotgun (WGS) entry which is preliminary data.</text>
</comment>
<keyword evidence="3 11" id="KW-0812">Transmembrane</keyword>
<dbReference type="Proteomes" id="UP000027822">
    <property type="component" value="Unassembled WGS sequence"/>
</dbReference>
<evidence type="ECO:0000256" key="11">
    <source>
        <dbReference type="HAMAP-Rule" id="MF_01664"/>
    </source>
</evidence>
<feature type="transmembrane region" description="Helical" evidence="11">
    <location>
        <begin position="7"/>
        <end position="26"/>
    </location>
</feature>
<comment type="cofactor">
    <cofactor evidence="11">
        <name>heme b</name>
        <dbReference type="ChEBI" id="CHEBI:60344"/>
    </cofactor>
</comment>
<keyword evidence="6 11" id="KW-0560">Oxidoreductase</keyword>
<evidence type="ECO:0000256" key="8">
    <source>
        <dbReference type="ARBA" id="ARBA00023133"/>
    </source>
</evidence>
<gene>
    <name evidence="11" type="primary">ctaA</name>
    <name evidence="12" type="ORF">BAMA_09095</name>
</gene>
<evidence type="ECO:0000256" key="10">
    <source>
        <dbReference type="ARBA" id="ARBA00023157"/>
    </source>
</evidence>
<dbReference type="InterPro" id="IPR003780">
    <property type="entry name" value="COX15/CtaA_fam"/>
</dbReference>
<comment type="pathway">
    <text evidence="11">Porphyrin-containing compound metabolism; heme A biosynthesis; heme A from heme O: step 1/1.</text>
</comment>
<proteinExistence type="inferred from homology"/>
<dbReference type="STRING" id="574376.BAMA_09095"/>
<dbReference type="EMBL" id="JOTN01000002">
    <property type="protein sequence ID" value="KEK20940.1"/>
    <property type="molecule type" value="Genomic_DNA"/>
</dbReference>
<keyword evidence="7 11" id="KW-0408">Iron</keyword>
<dbReference type="HAMAP" id="MF_01664">
    <property type="entry name" value="HemeA_synth_type1"/>
    <property type="match status" value="1"/>
</dbReference>
<dbReference type="eggNOG" id="COG1612">
    <property type="taxonomic scope" value="Bacteria"/>
</dbReference>
<name>A0A073K3B3_9BACI</name>
<evidence type="ECO:0000256" key="1">
    <source>
        <dbReference type="ARBA" id="ARBA00004141"/>
    </source>
</evidence>
<dbReference type="RefSeq" id="WP_034635820.1">
    <property type="nucleotide sequence ID" value="NZ_CBCSJC010000001.1"/>
</dbReference>
<keyword evidence="5 11" id="KW-1133">Transmembrane helix</keyword>
<keyword evidence="9 11" id="KW-0472">Membrane</keyword>
<comment type="catalytic activity">
    <reaction evidence="11">
        <text>Fe(II)-heme o + 2 A + H2O = Fe(II)-heme a + 2 AH2</text>
        <dbReference type="Rhea" id="RHEA:63388"/>
        <dbReference type="ChEBI" id="CHEBI:13193"/>
        <dbReference type="ChEBI" id="CHEBI:15377"/>
        <dbReference type="ChEBI" id="CHEBI:17499"/>
        <dbReference type="ChEBI" id="CHEBI:60530"/>
        <dbReference type="ChEBI" id="CHEBI:61715"/>
        <dbReference type="EC" id="1.17.99.9"/>
    </reaction>
</comment>
<dbReference type="GO" id="GO:0006784">
    <property type="term" value="P:heme A biosynthetic process"/>
    <property type="evidence" value="ECO:0007669"/>
    <property type="project" value="UniProtKB-UniRule"/>
</dbReference>
<evidence type="ECO:0000256" key="4">
    <source>
        <dbReference type="ARBA" id="ARBA00022723"/>
    </source>
</evidence>
<feature type="binding site" description="axial binding residue" evidence="11">
    <location>
        <position position="275"/>
    </location>
    <ligand>
        <name>heme</name>
        <dbReference type="ChEBI" id="CHEBI:30413"/>
    </ligand>
    <ligandPart>
        <name>Fe</name>
        <dbReference type="ChEBI" id="CHEBI:18248"/>
    </ligandPart>
</feature>
<comment type="function">
    <text evidence="11">Catalyzes the conversion of heme O to heme A by two successive hydroxylations of the methyl group at C8. The first hydroxylation forms heme I, the second hydroxylation results in an unstable dihydroxymethyl group, which spontaneously dehydrates, resulting in the formyl group of heme A.</text>
</comment>
<feature type="transmembrane region" description="Helical" evidence="11">
    <location>
        <begin position="163"/>
        <end position="180"/>
    </location>
</feature>
<dbReference type="PANTHER" id="PTHR35457:SF1">
    <property type="entry name" value="HEME A SYNTHASE"/>
    <property type="match status" value="1"/>
</dbReference>
<comment type="similarity">
    <text evidence="11">Belongs to the COX15/CtaA family. Type 1 subfamily.</text>
</comment>
<evidence type="ECO:0000256" key="3">
    <source>
        <dbReference type="ARBA" id="ARBA00022692"/>
    </source>
</evidence>
<feature type="transmembrane region" description="Helical" evidence="11">
    <location>
        <begin position="92"/>
        <end position="114"/>
    </location>
</feature>
<keyword evidence="8 11" id="KW-0350">Heme biosynthesis</keyword>
<dbReference type="GO" id="GO:0120547">
    <property type="term" value="F:heme A synthase activity"/>
    <property type="evidence" value="ECO:0007669"/>
    <property type="project" value="UniProtKB-EC"/>
</dbReference>
<dbReference type="GO" id="GO:0005886">
    <property type="term" value="C:plasma membrane"/>
    <property type="evidence" value="ECO:0007669"/>
    <property type="project" value="UniProtKB-SubCell"/>
</dbReference>
<organism evidence="12 13">
    <name type="scientific">Bacillus manliponensis</name>
    <dbReference type="NCBI Taxonomy" id="574376"/>
    <lineage>
        <taxon>Bacteria</taxon>
        <taxon>Bacillati</taxon>
        <taxon>Bacillota</taxon>
        <taxon>Bacilli</taxon>
        <taxon>Bacillales</taxon>
        <taxon>Bacillaceae</taxon>
        <taxon>Bacillus</taxon>
        <taxon>Bacillus cereus group</taxon>
    </lineage>
</organism>
<feature type="transmembrane region" description="Helical" evidence="11">
    <location>
        <begin position="59"/>
        <end position="80"/>
    </location>
</feature>
<dbReference type="GO" id="GO:0046872">
    <property type="term" value="F:metal ion binding"/>
    <property type="evidence" value="ECO:0007669"/>
    <property type="project" value="UniProtKB-KW"/>
</dbReference>
<feature type="transmembrane region" description="Helical" evidence="11">
    <location>
        <begin position="215"/>
        <end position="233"/>
    </location>
</feature>
<feature type="transmembrane region" description="Helical" evidence="11">
    <location>
        <begin position="240"/>
        <end position="263"/>
    </location>
</feature>
<dbReference type="UniPathway" id="UPA00269">
    <property type="reaction ID" value="UER00713"/>
</dbReference>
<dbReference type="EC" id="1.17.99.9" evidence="11"/>
<evidence type="ECO:0000313" key="12">
    <source>
        <dbReference type="EMBL" id="KEK20940.1"/>
    </source>
</evidence>
<dbReference type="InterPro" id="IPR050450">
    <property type="entry name" value="COX15/CtaA_HemeA_synthase"/>
</dbReference>
<comment type="subcellular location">
    <subcellularLocation>
        <location evidence="11">Cell membrane</location>
        <topology evidence="11">Multi-pass membrane protein</topology>
    </subcellularLocation>
    <subcellularLocation>
        <location evidence="1">Membrane</location>
        <topology evidence="1">Multi-pass membrane protein</topology>
    </subcellularLocation>
</comment>
<sequence>MQRFIKWLAVISCIDLLIVLLGGALVTKTGSGQGCGRSWPLCNGELVPSSFPMDTIIELSHRITSGSAGILITILCVLAWKHYGHIRETKTLAILSFVFLVAQALMGAAAVVWGQVPAVLAIHFGISLISFASVVLLTFLIFEIDQKFDARSVIIDAKMKFHIYGITIYSYIVVYTGALVRHEHASLACPDFPLCSKKSPLPTQFYEWVQMGHRFAAMLIFVWILYATILAVRHYKKQKVVYWGWIVSFILVTLQALSGMLVVLTGANLFMAILHSLFISCLFALLCYLVMLATRSKKNLEEAKLQTNEHNKKLS</sequence>
<feature type="transmembrane region" description="Helical" evidence="11">
    <location>
        <begin position="120"/>
        <end position="142"/>
    </location>
</feature>
<evidence type="ECO:0000256" key="9">
    <source>
        <dbReference type="ARBA" id="ARBA00023136"/>
    </source>
</evidence>
<dbReference type="AlphaFoldDB" id="A0A073K3B3"/>
<keyword evidence="2 11" id="KW-1003">Cell membrane</keyword>
<keyword evidence="13" id="KW-1185">Reference proteome</keyword>
<dbReference type="InterPro" id="IPR023755">
    <property type="entry name" value="HemeA_Synthase_type1"/>
</dbReference>
<dbReference type="Pfam" id="PF02628">
    <property type="entry name" value="COX15-CtaA"/>
    <property type="match status" value="1"/>
</dbReference>
<reference evidence="12 13" key="1">
    <citation type="submission" date="2014-06" db="EMBL/GenBank/DDBJ databases">
        <title>Draft genome sequence of Bacillus manliponensis JCM 15802 (MCCC 1A00708).</title>
        <authorList>
            <person name="Lai Q."/>
            <person name="Liu Y."/>
            <person name="Shao Z."/>
        </authorList>
    </citation>
    <scope>NUCLEOTIDE SEQUENCE [LARGE SCALE GENOMIC DNA]</scope>
    <source>
        <strain evidence="12 13">JCM 15802</strain>
    </source>
</reference>